<comment type="caution">
    <text evidence="1">The sequence shown here is derived from an EMBL/GenBank/DDBJ whole genome shotgun (WGS) entry which is preliminary data.</text>
</comment>
<proteinExistence type="predicted"/>
<gene>
    <name evidence="1" type="ORF">LTS18_013803</name>
</gene>
<name>A0ACC3CWG0_9PEZI</name>
<evidence type="ECO:0000313" key="1">
    <source>
        <dbReference type="EMBL" id="KAK3045446.1"/>
    </source>
</evidence>
<sequence>MFISHFIIAVLVGLFSDNWPAHKTQGWVSVAFLFLYMVSFGASWGPVPWAMPAEIFPSSLRAKGVALSTCSNWLNNFIIGLITPPMVQNTGFGAYVFFAVFCLLSLVWTYFFVPETNGRTLEQMDHVFKDVSSEAEEERRARIEREIMQSERTGRF</sequence>
<accession>A0ACC3CWG0</accession>
<protein>
    <submittedName>
        <fullName evidence="1">Uncharacterized protein</fullName>
    </submittedName>
</protein>
<keyword evidence="2" id="KW-1185">Reference proteome</keyword>
<dbReference type="Proteomes" id="UP001186974">
    <property type="component" value="Unassembled WGS sequence"/>
</dbReference>
<reference evidence="1" key="1">
    <citation type="submission" date="2024-09" db="EMBL/GenBank/DDBJ databases">
        <title>Black Yeasts Isolated from many extreme environments.</title>
        <authorList>
            <person name="Coleine C."/>
            <person name="Stajich J.E."/>
            <person name="Selbmann L."/>
        </authorList>
    </citation>
    <scope>NUCLEOTIDE SEQUENCE</scope>
    <source>
        <strain evidence="1">CCFEE 5737</strain>
    </source>
</reference>
<organism evidence="1 2">
    <name type="scientific">Coniosporium uncinatum</name>
    <dbReference type="NCBI Taxonomy" id="93489"/>
    <lineage>
        <taxon>Eukaryota</taxon>
        <taxon>Fungi</taxon>
        <taxon>Dikarya</taxon>
        <taxon>Ascomycota</taxon>
        <taxon>Pezizomycotina</taxon>
        <taxon>Dothideomycetes</taxon>
        <taxon>Dothideomycetes incertae sedis</taxon>
        <taxon>Coniosporium</taxon>
    </lineage>
</organism>
<evidence type="ECO:0000313" key="2">
    <source>
        <dbReference type="Proteomes" id="UP001186974"/>
    </source>
</evidence>
<dbReference type="EMBL" id="JAWDJW010010652">
    <property type="protein sequence ID" value="KAK3045446.1"/>
    <property type="molecule type" value="Genomic_DNA"/>
</dbReference>